<dbReference type="Proteomes" id="UP000799428">
    <property type="component" value="Unassembled WGS sequence"/>
</dbReference>
<gene>
    <name evidence="1" type="ORF">K504DRAFT_152283</name>
</gene>
<dbReference type="EMBL" id="MU005765">
    <property type="protein sequence ID" value="KAF2714008.1"/>
    <property type="molecule type" value="Genomic_DNA"/>
</dbReference>
<accession>A0A6G1KME0</accession>
<reference evidence="1" key="1">
    <citation type="journal article" date="2020" name="Stud. Mycol.">
        <title>101 Dothideomycetes genomes: a test case for predicting lifestyles and emergence of pathogens.</title>
        <authorList>
            <person name="Haridas S."/>
            <person name="Albert R."/>
            <person name="Binder M."/>
            <person name="Bloem J."/>
            <person name="Labutti K."/>
            <person name="Salamov A."/>
            <person name="Andreopoulos B."/>
            <person name="Baker S."/>
            <person name="Barry K."/>
            <person name="Bills G."/>
            <person name="Bluhm B."/>
            <person name="Cannon C."/>
            <person name="Castanera R."/>
            <person name="Culley D."/>
            <person name="Daum C."/>
            <person name="Ezra D."/>
            <person name="Gonzalez J."/>
            <person name="Henrissat B."/>
            <person name="Kuo A."/>
            <person name="Liang C."/>
            <person name="Lipzen A."/>
            <person name="Lutzoni F."/>
            <person name="Magnuson J."/>
            <person name="Mondo S."/>
            <person name="Nolan M."/>
            <person name="Ohm R."/>
            <person name="Pangilinan J."/>
            <person name="Park H.-J."/>
            <person name="Ramirez L."/>
            <person name="Alfaro M."/>
            <person name="Sun H."/>
            <person name="Tritt A."/>
            <person name="Yoshinaga Y."/>
            <person name="Zwiers L.-H."/>
            <person name="Turgeon B."/>
            <person name="Goodwin S."/>
            <person name="Spatafora J."/>
            <person name="Crous P."/>
            <person name="Grigoriev I."/>
        </authorList>
    </citation>
    <scope>NUCLEOTIDE SEQUENCE</scope>
    <source>
        <strain evidence="1">CBS 279.74</strain>
    </source>
</reference>
<name>A0A6G1KME0_9PLEO</name>
<organism evidence="1 2">
    <name type="scientific">Pleomassaria siparia CBS 279.74</name>
    <dbReference type="NCBI Taxonomy" id="1314801"/>
    <lineage>
        <taxon>Eukaryota</taxon>
        <taxon>Fungi</taxon>
        <taxon>Dikarya</taxon>
        <taxon>Ascomycota</taxon>
        <taxon>Pezizomycotina</taxon>
        <taxon>Dothideomycetes</taxon>
        <taxon>Pleosporomycetidae</taxon>
        <taxon>Pleosporales</taxon>
        <taxon>Pleomassariaceae</taxon>
        <taxon>Pleomassaria</taxon>
    </lineage>
</organism>
<proteinExistence type="predicted"/>
<evidence type="ECO:0000313" key="2">
    <source>
        <dbReference type="Proteomes" id="UP000799428"/>
    </source>
</evidence>
<evidence type="ECO:0000313" key="1">
    <source>
        <dbReference type="EMBL" id="KAF2714008.1"/>
    </source>
</evidence>
<dbReference type="AlphaFoldDB" id="A0A6G1KME0"/>
<keyword evidence="2" id="KW-1185">Reference proteome</keyword>
<sequence length="163" mass="18008">MYTVDLKSHRSESKKHPTRCRAALIRAPSHVVQACKNNVDFFFSFLKSEFEFEFEFRTYVHPSPGTCRQPLQISGGVRALCTVHCSALFSTALHCPACTVLPALSCLHRRPCPSQSTKAAYVPTKPLRVLERAGELKFDRGMGGVVAVTSLLQVLALARDSSL</sequence>
<protein>
    <submittedName>
        <fullName evidence="1">Uncharacterized protein</fullName>
    </submittedName>
</protein>